<keyword evidence="4" id="KW-1185">Reference proteome</keyword>
<accession>A0A0J7XZL4</accession>
<feature type="region of interest" description="Disordered" evidence="1">
    <location>
        <begin position="132"/>
        <end position="151"/>
    </location>
</feature>
<name>A0A0J7XZL4_9SPHN</name>
<evidence type="ECO:0000256" key="2">
    <source>
        <dbReference type="SAM" id="SignalP"/>
    </source>
</evidence>
<feature type="chain" id="PRO_5005292243" evidence="2">
    <location>
        <begin position="27"/>
        <end position="151"/>
    </location>
</feature>
<keyword evidence="2" id="KW-0732">Signal</keyword>
<dbReference type="AlphaFoldDB" id="A0A0J7XZL4"/>
<dbReference type="PATRIC" id="fig|1420583.3.peg.306"/>
<proteinExistence type="predicted"/>
<comment type="caution">
    <text evidence="3">The sequence shown here is derived from an EMBL/GenBank/DDBJ whole genome shotgun (WGS) entry which is preliminary data.</text>
</comment>
<sequence length="151" mass="15423">MIGCFSGIMTRFLLFAPLAMASSAHAQDTGEDALMAAYRAKTQAVRPCDRSGDAIVVCGTRAERNARERLPLPRASDGGAAPLRGEAPRASAVAVRQGSCGVVGGQGAGCTGGLPVFQMIGALARGVQAIVDPDADLSPPPPERIQGAGRH</sequence>
<dbReference type="EMBL" id="JACT01000001">
    <property type="protein sequence ID" value="KMS56967.1"/>
    <property type="molecule type" value="Genomic_DNA"/>
</dbReference>
<gene>
    <name evidence="3" type="ORF">V473_01560</name>
</gene>
<dbReference type="Proteomes" id="UP000052232">
    <property type="component" value="Unassembled WGS sequence"/>
</dbReference>
<evidence type="ECO:0000313" key="4">
    <source>
        <dbReference type="Proteomes" id="UP000052232"/>
    </source>
</evidence>
<protein>
    <submittedName>
        <fullName evidence="3">Uncharacterized protein</fullName>
    </submittedName>
</protein>
<evidence type="ECO:0000313" key="3">
    <source>
        <dbReference type="EMBL" id="KMS56967.1"/>
    </source>
</evidence>
<evidence type="ECO:0000256" key="1">
    <source>
        <dbReference type="SAM" id="MobiDB-lite"/>
    </source>
</evidence>
<feature type="signal peptide" evidence="2">
    <location>
        <begin position="1"/>
        <end position="26"/>
    </location>
</feature>
<organism evidence="3 4">
    <name type="scientific">Sphingobium cupriresistens LL01</name>
    <dbReference type="NCBI Taxonomy" id="1420583"/>
    <lineage>
        <taxon>Bacteria</taxon>
        <taxon>Pseudomonadati</taxon>
        <taxon>Pseudomonadota</taxon>
        <taxon>Alphaproteobacteria</taxon>
        <taxon>Sphingomonadales</taxon>
        <taxon>Sphingomonadaceae</taxon>
        <taxon>Sphingobium</taxon>
    </lineage>
</organism>
<reference evidence="3 4" key="1">
    <citation type="journal article" date="2015" name="G3 (Bethesda)">
        <title>Insights into Ongoing Evolution of the Hexachlorocyclohexane Catabolic Pathway from Comparative Genomics of Ten Sphingomonadaceae Strains.</title>
        <authorList>
            <person name="Pearce S.L."/>
            <person name="Oakeshott J.G."/>
            <person name="Pandey G."/>
        </authorList>
    </citation>
    <scope>NUCLEOTIDE SEQUENCE [LARGE SCALE GENOMIC DNA]</scope>
    <source>
        <strain evidence="3 4">LL01</strain>
    </source>
</reference>